<dbReference type="EMBL" id="GGEC01063262">
    <property type="protein sequence ID" value="MBX43746.1"/>
    <property type="molecule type" value="Transcribed_RNA"/>
</dbReference>
<organism evidence="1">
    <name type="scientific">Rhizophora mucronata</name>
    <name type="common">Asiatic mangrove</name>
    <dbReference type="NCBI Taxonomy" id="61149"/>
    <lineage>
        <taxon>Eukaryota</taxon>
        <taxon>Viridiplantae</taxon>
        <taxon>Streptophyta</taxon>
        <taxon>Embryophyta</taxon>
        <taxon>Tracheophyta</taxon>
        <taxon>Spermatophyta</taxon>
        <taxon>Magnoliopsida</taxon>
        <taxon>eudicotyledons</taxon>
        <taxon>Gunneridae</taxon>
        <taxon>Pentapetalae</taxon>
        <taxon>rosids</taxon>
        <taxon>fabids</taxon>
        <taxon>Malpighiales</taxon>
        <taxon>Rhizophoraceae</taxon>
        <taxon>Rhizophora</taxon>
    </lineage>
</organism>
<evidence type="ECO:0000313" key="1">
    <source>
        <dbReference type="EMBL" id="MBX43746.1"/>
    </source>
</evidence>
<dbReference type="AlphaFoldDB" id="A0A2P2NMS2"/>
<protein>
    <submittedName>
        <fullName evidence="1">Uncharacterized protein</fullName>
    </submittedName>
</protein>
<proteinExistence type="predicted"/>
<reference evidence="1" key="1">
    <citation type="submission" date="2018-02" db="EMBL/GenBank/DDBJ databases">
        <title>Rhizophora mucronata_Transcriptome.</title>
        <authorList>
            <person name="Meera S.P."/>
            <person name="Sreeshan A."/>
            <person name="Augustine A."/>
        </authorList>
    </citation>
    <scope>NUCLEOTIDE SEQUENCE</scope>
    <source>
        <tissue evidence="1">Leaf</tissue>
    </source>
</reference>
<name>A0A2P2NMS2_RHIMU</name>
<accession>A0A2P2NMS2</accession>
<sequence length="41" mass="4806">MSNVEEDFVVGEYSLLGTSKAVYQSKLSFCFCIFWFGVWTW</sequence>